<proteinExistence type="predicted"/>
<feature type="region of interest" description="Disordered" evidence="5">
    <location>
        <begin position="128"/>
        <end position="154"/>
    </location>
</feature>
<dbReference type="Pfam" id="PF17875">
    <property type="entry name" value="RPA43_OB"/>
    <property type="match status" value="1"/>
</dbReference>
<dbReference type="EMBL" id="JANIEX010000171">
    <property type="protein sequence ID" value="KAJ3571761.1"/>
    <property type="molecule type" value="Genomic_DNA"/>
</dbReference>
<comment type="subcellular location">
    <subcellularLocation>
        <location evidence="1">Nucleus</location>
    </subcellularLocation>
</comment>
<dbReference type="InterPro" id="IPR041901">
    <property type="entry name" value="RNAP_I_Rpa43_N"/>
</dbReference>
<name>A0AAD5VX07_9AGAR</name>
<feature type="compositionally biased region" description="Basic residues" evidence="5">
    <location>
        <begin position="1"/>
        <end position="14"/>
    </location>
</feature>
<keyword evidence="4" id="KW-0539">Nucleus</keyword>
<feature type="compositionally biased region" description="Basic and acidic residues" evidence="5">
    <location>
        <begin position="193"/>
        <end position="203"/>
    </location>
</feature>
<comment type="caution">
    <text evidence="7">The sequence shown here is derived from an EMBL/GenBank/DDBJ whole genome shotgun (WGS) entry which is preliminary data.</text>
</comment>
<dbReference type="AlphaFoldDB" id="A0AAD5VX07"/>
<feature type="region of interest" description="Disordered" evidence="5">
    <location>
        <begin position="1"/>
        <end position="38"/>
    </location>
</feature>
<dbReference type="PANTHER" id="PTHR12709">
    <property type="entry name" value="DNA-DIRECTED RNA POLYMERASE II, III"/>
    <property type="match status" value="1"/>
</dbReference>
<reference evidence="7" key="1">
    <citation type="submission" date="2022-07" db="EMBL/GenBank/DDBJ databases">
        <title>Genome Sequence of Leucocoprinus birnbaumii.</title>
        <authorList>
            <person name="Buettner E."/>
        </authorList>
    </citation>
    <scope>NUCLEOTIDE SEQUENCE</scope>
    <source>
        <strain evidence="7">VT141</strain>
    </source>
</reference>
<dbReference type="GO" id="GO:0005736">
    <property type="term" value="C:RNA polymerase I complex"/>
    <property type="evidence" value="ECO:0007669"/>
    <property type="project" value="TreeGrafter"/>
</dbReference>
<dbReference type="InterPro" id="IPR036898">
    <property type="entry name" value="RNA_pol_Rpb7-like_N_sf"/>
</dbReference>
<evidence type="ECO:0000313" key="8">
    <source>
        <dbReference type="Proteomes" id="UP001213000"/>
    </source>
</evidence>
<feature type="compositionally biased region" description="Acidic residues" evidence="5">
    <location>
        <begin position="204"/>
        <end position="224"/>
    </location>
</feature>
<sequence length="281" mass="31150">MPHHTHEHSSKKRKSHDDTASPSKKKPKKSSNTSAESEGEFHVINASLRLSIPPIFANNPRAGVEEMLDSMVMRYIPAFRGVVLSHSNLSFTDNRATIIADCPFLACDVKFDATVWSPKVGMKLAQADEFSEEKSEREEQESAGQWISRKTGEKLGGEHDDLEFTVIGLTVANEMLSLQGSIQLDPFSPAHTARTEVTRHTEEAEAEADDLENEPEDESEDAGSDVDTFQLLGRKAAQAAAADKQKRKLEEPQQQAEAPRKKKRKGQKEGEGSSKPKRKKT</sequence>
<dbReference type="InterPro" id="IPR045113">
    <property type="entry name" value="Rpb7-like"/>
</dbReference>
<dbReference type="CDD" id="cd04328">
    <property type="entry name" value="RNAP_I_Rpa43_N"/>
    <property type="match status" value="1"/>
</dbReference>
<keyword evidence="2" id="KW-0240">DNA-directed RNA polymerase</keyword>
<keyword evidence="8" id="KW-1185">Reference proteome</keyword>
<evidence type="ECO:0000259" key="6">
    <source>
        <dbReference type="Pfam" id="PF17875"/>
    </source>
</evidence>
<keyword evidence="3" id="KW-0804">Transcription</keyword>
<evidence type="ECO:0000256" key="5">
    <source>
        <dbReference type="SAM" id="MobiDB-lite"/>
    </source>
</evidence>
<protein>
    <recommendedName>
        <fullName evidence="6">RPA43 OB domain-containing protein</fullName>
    </recommendedName>
</protein>
<evidence type="ECO:0000313" key="7">
    <source>
        <dbReference type="EMBL" id="KAJ3571761.1"/>
    </source>
</evidence>
<feature type="region of interest" description="Disordered" evidence="5">
    <location>
        <begin position="192"/>
        <end position="281"/>
    </location>
</feature>
<feature type="domain" description="RPA43 OB" evidence="6">
    <location>
        <begin position="127"/>
        <end position="182"/>
    </location>
</feature>
<dbReference type="GO" id="GO:0006352">
    <property type="term" value="P:DNA-templated transcription initiation"/>
    <property type="evidence" value="ECO:0007669"/>
    <property type="project" value="InterPro"/>
</dbReference>
<dbReference type="InterPro" id="IPR041178">
    <property type="entry name" value="RPA43_OB"/>
</dbReference>
<evidence type="ECO:0000256" key="1">
    <source>
        <dbReference type="ARBA" id="ARBA00004123"/>
    </source>
</evidence>
<dbReference type="PANTHER" id="PTHR12709:SF5">
    <property type="entry name" value="DNA-DIRECTED RNA POLYMERASE I SUBUNIT RPA43"/>
    <property type="match status" value="1"/>
</dbReference>
<dbReference type="Proteomes" id="UP001213000">
    <property type="component" value="Unassembled WGS sequence"/>
</dbReference>
<evidence type="ECO:0000256" key="4">
    <source>
        <dbReference type="ARBA" id="ARBA00023242"/>
    </source>
</evidence>
<evidence type="ECO:0000256" key="3">
    <source>
        <dbReference type="ARBA" id="ARBA00023163"/>
    </source>
</evidence>
<organism evidence="7 8">
    <name type="scientific">Leucocoprinus birnbaumii</name>
    <dbReference type="NCBI Taxonomy" id="56174"/>
    <lineage>
        <taxon>Eukaryota</taxon>
        <taxon>Fungi</taxon>
        <taxon>Dikarya</taxon>
        <taxon>Basidiomycota</taxon>
        <taxon>Agaricomycotina</taxon>
        <taxon>Agaricomycetes</taxon>
        <taxon>Agaricomycetidae</taxon>
        <taxon>Agaricales</taxon>
        <taxon>Agaricineae</taxon>
        <taxon>Agaricaceae</taxon>
        <taxon>Leucocoprinus</taxon>
    </lineage>
</organism>
<evidence type="ECO:0000256" key="2">
    <source>
        <dbReference type="ARBA" id="ARBA00022478"/>
    </source>
</evidence>
<dbReference type="GO" id="GO:0006362">
    <property type="term" value="P:transcription elongation by RNA polymerase I"/>
    <property type="evidence" value="ECO:0007669"/>
    <property type="project" value="TreeGrafter"/>
</dbReference>
<accession>A0AAD5VX07</accession>
<dbReference type="Gene3D" id="3.30.1490.120">
    <property type="entry name" value="RNA polymerase Rpb7-like, N-terminal domain"/>
    <property type="match status" value="1"/>
</dbReference>
<gene>
    <name evidence="7" type="ORF">NP233_g3536</name>
</gene>